<dbReference type="GO" id="GO:0031594">
    <property type="term" value="C:neuromuscular junction"/>
    <property type="evidence" value="ECO:0000318"/>
    <property type="project" value="GO_Central"/>
</dbReference>
<keyword evidence="2" id="KW-1185">Reference proteome</keyword>
<dbReference type="PANTHER" id="PTHR10838:SF20">
    <property type="entry name" value="SYNAPTOGYRIN"/>
    <property type="match status" value="1"/>
</dbReference>
<dbReference type="VEuPathDB" id="TrichDB:TVAG_055610"/>
<gene>
    <name evidence="1" type="ORF">TVAG_055610</name>
</gene>
<reference evidence="1" key="2">
    <citation type="journal article" date="2007" name="Science">
        <title>Draft genome sequence of the sexually transmitted pathogen Trichomonas vaginalis.</title>
        <authorList>
            <person name="Carlton J.M."/>
            <person name="Hirt R.P."/>
            <person name="Silva J.C."/>
            <person name="Delcher A.L."/>
            <person name="Schatz M."/>
            <person name="Zhao Q."/>
            <person name="Wortman J.R."/>
            <person name="Bidwell S.L."/>
            <person name="Alsmark U.C.M."/>
            <person name="Besteiro S."/>
            <person name="Sicheritz-Ponten T."/>
            <person name="Noel C.J."/>
            <person name="Dacks J.B."/>
            <person name="Foster P.G."/>
            <person name="Simillion C."/>
            <person name="Van de Peer Y."/>
            <person name="Miranda-Saavedra D."/>
            <person name="Barton G.J."/>
            <person name="Westrop G.D."/>
            <person name="Mueller S."/>
            <person name="Dessi D."/>
            <person name="Fiori P.L."/>
            <person name="Ren Q."/>
            <person name="Paulsen I."/>
            <person name="Zhang H."/>
            <person name="Bastida-Corcuera F.D."/>
            <person name="Simoes-Barbosa A."/>
            <person name="Brown M.T."/>
            <person name="Hayes R.D."/>
            <person name="Mukherjee M."/>
            <person name="Okumura C.Y."/>
            <person name="Schneider R."/>
            <person name="Smith A.J."/>
            <person name="Vanacova S."/>
            <person name="Villalvazo M."/>
            <person name="Haas B.J."/>
            <person name="Pertea M."/>
            <person name="Feldblyum T.V."/>
            <person name="Utterback T.R."/>
            <person name="Shu C.L."/>
            <person name="Osoegawa K."/>
            <person name="de Jong P.J."/>
            <person name="Hrdy I."/>
            <person name="Horvathova L."/>
            <person name="Zubacova Z."/>
            <person name="Dolezal P."/>
            <person name="Malik S.B."/>
            <person name="Logsdon J.M. Jr."/>
            <person name="Henze K."/>
            <person name="Gupta A."/>
            <person name="Wang C.C."/>
            <person name="Dunne R.L."/>
            <person name="Upcroft J.A."/>
            <person name="Upcroft P."/>
            <person name="White O."/>
            <person name="Salzberg S.L."/>
            <person name="Tang P."/>
            <person name="Chiu C.-H."/>
            <person name="Lee Y.-S."/>
            <person name="Embley T.M."/>
            <person name="Coombs G.H."/>
            <person name="Mottram J.C."/>
            <person name="Tachezy J."/>
            <person name="Fraser-Liggett C.M."/>
            <person name="Johnson P.J."/>
        </authorList>
    </citation>
    <scope>NUCLEOTIDE SEQUENCE [LARGE SCALE GENOMIC DNA]</scope>
    <source>
        <strain evidence="1">G3</strain>
    </source>
</reference>
<dbReference type="AlphaFoldDB" id="A2EY04"/>
<evidence type="ECO:0000313" key="2">
    <source>
        <dbReference type="Proteomes" id="UP000001542"/>
    </source>
</evidence>
<dbReference type="InParanoid" id="A2EY04"/>
<organism evidence="1 2">
    <name type="scientific">Trichomonas vaginalis (strain ATCC PRA-98 / G3)</name>
    <dbReference type="NCBI Taxonomy" id="412133"/>
    <lineage>
        <taxon>Eukaryota</taxon>
        <taxon>Metamonada</taxon>
        <taxon>Parabasalia</taxon>
        <taxon>Trichomonadida</taxon>
        <taxon>Trichomonadidae</taxon>
        <taxon>Trichomonas</taxon>
    </lineage>
</organism>
<dbReference type="RefSeq" id="XP_001314711.1">
    <property type="nucleotide sequence ID" value="XM_001314677.1"/>
</dbReference>
<dbReference type="GO" id="GO:0030672">
    <property type="term" value="C:synaptic vesicle membrane"/>
    <property type="evidence" value="ECO:0000318"/>
    <property type="project" value="GO_Central"/>
</dbReference>
<dbReference type="VEuPathDB" id="TrichDB:TVAGG3_0730420"/>
<dbReference type="Proteomes" id="UP000001542">
    <property type="component" value="Unassembled WGS sequence"/>
</dbReference>
<dbReference type="PANTHER" id="PTHR10838">
    <property type="entry name" value="SYNAPTOGYRIN"/>
    <property type="match status" value="1"/>
</dbReference>
<dbReference type="InterPro" id="IPR016579">
    <property type="entry name" value="Synaptogyrin"/>
</dbReference>
<sequence length="361" mass="41899">MLHLLFHHLLSIEENHTHTLHSTNLSRDMHKQKIKSAIKINEARYVRQIDAVLPPYVSNDELTLQFTNDEVKTIQIRAWPSYITIAVFRNANMFMLENGEPLKPVYSLINENEHEYEKSILLRIKGRQPNLVLQYNGISERYSSDMHVSVVINVKDFTYELPQLTNSHLIIAYANKPTHYVKRISQSSYGYYQGNLYFTDIHENYGTCVHIDMEKSVEYELSGIFDVDGCLPAFKDAKKVEVIFSDELKTLKIDSTPIKVICMTKCEQIVVMSNVAGIKREDNYTDDSSILSSTNGPQNILVFFIKKSFWSSKYNYSVNTMSGQQSAYYFESSNTNQYIYSYSPFSVNVRYYIDFGERMKI</sequence>
<name>A2EY04_TRIV3</name>
<protein>
    <submittedName>
        <fullName evidence="1">Uncharacterized protein</fullName>
    </submittedName>
</protein>
<proteinExistence type="predicted"/>
<accession>A2EY04</accession>
<dbReference type="EMBL" id="DS113535">
    <property type="protein sequence ID" value="EAY02472.1"/>
    <property type="molecule type" value="Genomic_DNA"/>
</dbReference>
<reference evidence="1" key="1">
    <citation type="submission" date="2006-10" db="EMBL/GenBank/DDBJ databases">
        <authorList>
            <person name="Amadeo P."/>
            <person name="Zhao Q."/>
            <person name="Wortman J."/>
            <person name="Fraser-Liggett C."/>
            <person name="Carlton J."/>
        </authorList>
    </citation>
    <scope>NUCLEOTIDE SEQUENCE</scope>
    <source>
        <strain evidence="1">G3</strain>
    </source>
</reference>
<evidence type="ECO:0000313" key="1">
    <source>
        <dbReference type="EMBL" id="EAY02472.1"/>
    </source>
</evidence>
<dbReference type="KEGG" id="tva:4760312"/>